<reference evidence="2 3" key="1">
    <citation type="submission" date="2021-03" db="EMBL/GenBank/DDBJ databases">
        <authorList>
            <person name="Kim M.K."/>
        </authorList>
    </citation>
    <scope>NUCLEOTIDE SEQUENCE [LARGE SCALE GENOMIC DNA]</scope>
    <source>
        <strain evidence="2 3">BT442</strain>
    </source>
</reference>
<feature type="transmembrane region" description="Helical" evidence="1">
    <location>
        <begin position="21"/>
        <end position="38"/>
    </location>
</feature>
<protein>
    <recommendedName>
        <fullName evidence="4">PH domain-containing protein</fullName>
    </recommendedName>
</protein>
<evidence type="ECO:0000313" key="3">
    <source>
        <dbReference type="Proteomes" id="UP000664369"/>
    </source>
</evidence>
<dbReference type="RefSeq" id="WP_208173427.1">
    <property type="nucleotide sequence ID" value="NZ_JAGETZ010000001.1"/>
</dbReference>
<sequence>MPPSFAPETVVYLSRWKVPMWIMWFSLLSVGGTAMLLHKPLLPFAFSLSALKSLAGYAFGWVVVVVAAGCAGHYAMQLMRHQPVFRLGVLGIQLGTDPLDAWRSIWDEEVVVVRNGKWRTVSLAYRTPTAIRRLDVSDCGITAARLRKLLVYYRQQALHPTA</sequence>
<name>A0ABS3Q9H0_9BACT</name>
<keyword evidence="3" id="KW-1185">Reference proteome</keyword>
<accession>A0ABS3Q9H0</accession>
<evidence type="ECO:0000313" key="2">
    <source>
        <dbReference type="EMBL" id="MBO2007902.1"/>
    </source>
</evidence>
<evidence type="ECO:0008006" key="4">
    <source>
        <dbReference type="Google" id="ProtNLM"/>
    </source>
</evidence>
<comment type="caution">
    <text evidence="2">The sequence shown here is derived from an EMBL/GenBank/DDBJ whole genome shotgun (WGS) entry which is preliminary data.</text>
</comment>
<gene>
    <name evidence="2" type="ORF">J4E00_02500</name>
</gene>
<evidence type="ECO:0000256" key="1">
    <source>
        <dbReference type="SAM" id="Phobius"/>
    </source>
</evidence>
<dbReference type="EMBL" id="JAGETZ010000001">
    <property type="protein sequence ID" value="MBO2007902.1"/>
    <property type="molecule type" value="Genomic_DNA"/>
</dbReference>
<proteinExistence type="predicted"/>
<keyword evidence="1" id="KW-0812">Transmembrane</keyword>
<dbReference type="Proteomes" id="UP000664369">
    <property type="component" value="Unassembled WGS sequence"/>
</dbReference>
<feature type="transmembrane region" description="Helical" evidence="1">
    <location>
        <begin position="58"/>
        <end position="76"/>
    </location>
</feature>
<keyword evidence="1" id="KW-1133">Transmembrane helix</keyword>
<keyword evidence="1" id="KW-0472">Membrane</keyword>
<organism evidence="2 3">
    <name type="scientific">Hymenobacter negativus</name>
    <dbReference type="NCBI Taxonomy" id="2795026"/>
    <lineage>
        <taxon>Bacteria</taxon>
        <taxon>Pseudomonadati</taxon>
        <taxon>Bacteroidota</taxon>
        <taxon>Cytophagia</taxon>
        <taxon>Cytophagales</taxon>
        <taxon>Hymenobacteraceae</taxon>
        <taxon>Hymenobacter</taxon>
    </lineage>
</organism>